<evidence type="ECO:0000313" key="3">
    <source>
        <dbReference type="Proteomes" id="UP001150924"/>
    </source>
</evidence>
<evidence type="ECO:0000256" key="1">
    <source>
        <dbReference type="SAM" id="MobiDB-lite"/>
    </source>
</evidence>
<accession>A0A9X3IWH1</accession>
<name>A0A9X3IWH1_9BACT</name>
<reference evidence="2" key="1">
    <citation type="submission" date="2022-11" db="EMBL/GenBank/DDBJ databases">
        <title>Minimal conservation of predation-associated metabolite biosynthetic gene clusters underscores biosynthetic potential of Myxococcota including descriptions for ten novel species: Archangium lansinium sp. nov., Myxococcus landrumus sp. nov., Nannocystis bai.</title>
        <authorList>
            <person name="Ahearne A."/>
            <person name="Stevens C."/>
            <person name="Phillips K."/>
        </authorList>
    </citation>
    <scope>NUCLEOTIDE SEQUENCE</scope>
    <source>
        <strain evidence="2">Na p29</strain>
    </source>
</reference>
<sequence length="252" mass="27316">MSVTVTAANPCAANTRPIACPSAKRSCATRILSLACASLTPRYLPRAQQRIEVDDEHHVFTCLTVFCGRRLTRPAHLRRRPTIGPDQRLATPFRAVAVSMGPRHPAEDVAVGAAIELGPQHRRRRAQTAGRHPQLADHPVDLEPGDPAGHADDDQLVEVVDGRIDRHPEAAPQVDHRDHHAAQLDHALHDLRRIRHRSDRVRAGLDDLLDPHDLDAVEARADVEAGDLEVLLAGSAAAVASVADVGHARPSS</sequence>
<evidence type="ECO:0000313" key="2">
    <source>
        <dbReference type="EMBL" id="MCY1006431.1"/>
    </source>
</evidence>
<keyword evidence="3" id="KW-1185">Reference proteome</keyword>
<dbReference type="EMBL" id="JAPNKE010000002">
    <property type="protein sequence ID" value="MCY1006431.1"/>
    <property type="molecule type" value="Genomic_DNA"/>
</dbReference>
<dbReference type="AlphaFoldDB" id="A0A9X3IWH1"/>
<protein>
    <submittedName>
        <fullName evidence="2">Uncharacterized protein</fullName>
    </submittedName>
</protein>
<organism evidence="2 3">
    <name type="scientific">Nannocystis pusilla</name>
    <dbReference type="NCBI Taxonomy" id="889268"/>
    <lineage>
        <taxon>Bacteria</taxon>
        <taxon>Pseudomonadati</taxon>
        <taxon>Myxococcota</taxon>
        <taxon>Polyangia</taxon>
        <taxon>Nannocystales</taxon>
        <taxon>Nannocystaceae</taxon>
        <taxon>Nannocystis</taxon>
    </lineage>
</organism>
<proteinExistence type="predicted"/>
<gene>
    <name evidence="2" type="ORF">OV079_12840</name>
</gene>
<comment type="caution">
    <text evidence="2">The sequence shown here is derived from an EMBL/GenBank/DDBJ whole genome shotgun (WGS) entry which is preliminary data.</text>
</comment>
<dbReference type="Proteomes" id="UP001150924">
    <property type="component" value="Unassembled WGS sequence"/>
</dbReference>
<feature type="region of interest" description="Disordered" evidence="1">
    <location>
        <begin position="121"/>
        <end position="152"/>
    </location>
</feature>